<evidence type="ECO:0000256" key="2">
    <source>
        <dbReference type="ARBA" id="ARBA00022679"/>
    </source>
</evidence>
<dbReference type="InterPro" id="IPR002173">
    <property type="entry name" value="Carboh/pur_kinase_PfkB_CS"/>
</dbReference>
<dbReference type="InterPro" id="IPR011611">
    <property type="entry name" value="PfkB_dom"/>
</dbReference>
<accession>I5B4V3</accession>
<keyword evidence="8" id="KW-1185">Reference proteome</keyword>
<dbReference type="AlphaFoldDB" id="I5B4V3"/>
<evidence type="ECO:0000256" key="1">
    <source>
        <dbReference type="ARBA" id="ARBA00010688"/>
    </source>
</evidence>
<evidence type="ECO:0000256" key="4">
    <source>
        <dbReference type="ARBA" id="ARBA00022777"/>
    </source>
</evidence>
<name>I5B4V3_9BACT</name>
<keyword evidence="2" id="KW-0808">Transferase</keyword>
<evidence type="ECO:0000313" key="7">
    <source>
        <dbReference type="EMBL" id="EIM64516.1"/>
    </source>
</evidence>
<reference evidence="7 8" key="2">
    <citation type="submission" date="2012-02" db="EMBL/GenBank/DDBJ databases">
        <title>Improved High-Quality Draft sequence of Desulfobacter postgatei 2ac9.</title>
        <authorList>
            <consortium name="US DOE Joint Genome Institute"/>
            <person name="Lucas S."/>
            <person name="Han J."/>
            <person name="Lapidus A."/>
            <person name="Cheng J.-F."/>
            <person name="Goodwin L."/>
            <person name="Pitluck S."/>
            <person name="Peters L."/>
            <person name="Ovchinnikova G."/>
            <person name="Held B."/>
            <person name="Detter J.C."/>
            <person name="Han C."/>
            <person name="Tapia R."/>
            <person name="Land M."/>
            <person name="Hauser L."/>
            <person name="Kyrpides N."/>
            <person name="Ivanova N."/>
            <person name="Pagani I."/>
            <person name="Orellana R."/>
            <person name="Lovley D."/>
            <person name="Woyke T."/>
        </authorList>
    </citation>
    <scope>NUCLEOTIDE SEQUENCE [LARGE SCALE GENOMIC DNA]</scope>
    <source>
        <strain evidence="7 8">2ac9</strain>
    </source>
</reference>
<dbReference type="HOGENOM" id="CLU_027634_6_3_7"/>
<dbReference type="PANTHER" id="PTHR43085:SF1">
    <property type="entry name" value="PSEUDOURIDINE KINASE-RELATED"/>
    <property type="match status" value="1"/>
</dbReference>
<protein>
    <submittedName>
        <fullName evidence="7">Sugar kinase, ribokinase</fullName>
    </submittedName>
</protein>
<keyword evidence="5" id="KW-0067">ATP-binding</keyword>
<evidence type="ECO:0000256" key="3">
    <source>
        <dbReference type="ARBA" id="ARBA00022741"/>
    </source>
</evidence>
<dbReference type="RefSeq" id="WP_004074067.1">
    <property type="nucleotide sequence ID" value="NZ_CM001488.1"/>
</dbReference>
<sequence length="294" mass="32349">MTGRQMIVFGEVLFDCFPDGQKVLGGAPFNVAWHLQAFGAAPLFISSVGEDLLGEQIKDAMAGWGMDLNGLQTQANQPTGRVQVNIADNEPCYDIVSPCAYDYIHSGQLPGLSKHPYLYHGTLAIRNAVSAGTLQAIKHQVTPDVFMDVNLRDPWWCISYIRPLLSDTSWLKLNHHELAQIVPDRSKEENRINTLFCATHVKHIILTHGEKGAVIYMANGASPISVSPEKTISVIDTVGAGDAFSSVLLLGKLKNWALETTLKRAQEFAGAVVEIRGATTTDKRFYKPFLNAWK</sequence>
<dbReference type="eggNOG" id="COG0524">
    <property type="taxonomic scope" value="Bacteria"/>
</dbReference>
<reference evidence="7 8" key="1">
    <citation type="submission" date="2011-09" db="EMBL/GenBank/DDBJ databases">
        <authorList>
            <consortium name="US DOE Joint Genome Institute (JGI-PGF)"/>
            <person name="Lucas S."/>
            <person name="Han J."/>
            <person name="Lapidus A."/>
            <person name="Cheng J.-F."/>
            <person name="Goodwin L."/>
            <person name="Pitluck S."/>
            <person name="Peters L."/>
            <person name="Land M.L."/>
            <person name="Hauser L."/>
            <person name="Orellana R."/>
            <person name="Lovley D."/>
            <person name="Woyke T.J."/>
        </authorList>
    </citation>
    <scope>NUCLEOTIDE SEQUENCE [LARGE SCALE GENOMIC DNA]</scope>
    <source>
        <strain evidence="7 8">2ac9</strain>
    </source>
</reference>
<gene>
    <name evidence="7" type="ORF">DespoDRAFT_02679</name>
</gene>
<proteinExistence type="inferred from homology"/>
<evidence type="ECO:0000259" key="6">
    <source>
        <dbReference type="Pfam" id="PF00294"/>
    </source>
</evidence>
<dbReference type="Proteomes" id="UP000005778">
    <property type="component" value="Chromosome"/>
</dbReference>
<dbReference type="Pfam" id="PF00294">
    <property type="entry name" value="PfkB"/>
    <property type="match status" value="1"/>
</dbReference>
<dbReference type="Gene3D" id="3.40.1190.20">
    <property type="match status" value="1"/>
</dbReference>
<dbReference type="EMBL" id="CM001488">
    <property type="protein sequence ID" value="EIM64516.1"/>
    <property type="molecule type" value="Genomic_DNA"/>
</dbReference>
<dbReference type="STRING" id="879212.DespoDRAFT_02679"/>
<dbReference type="InterPro" id="IPR050306">
    <property type="entry name" value="PfkB_Carbo_kinase"/>
</dbReference>
<dbReference type="PROSITE" id="PS00583">
    <property type="entry name" value="PFKB_KINASES_1"/>
    <property type="match status" value="1"/>
</dbReference>
<evidence type="ECO:0000313" key="8">
    <source>
        <dbReference type="Proteomes" id="UP000005778"/>
    </source>
</evidence>
<evidence type="ECO:0000256" key="5">
    <source>
        <dbReference type="ARBA" id="ARBA00022840"/>
    </source>
</evidence>
<comment type="similarity">
    <text evidence="1">Belongs to the carbohydrate kinase PfkB family.</text>
</comment>
<keyword evidence="3" id="KW-0547">Nucleotide-binding</keyword>
<keyword evidence="4 7" id="KW-0418">Kinase</keyword>
<dbReference type="GO" id="GO:0016301">
    <property type="term" value="F:kinase activity"/>
    <property type="evidence" value="ECO:0007669"/>
    <property type="project" value="UniProtKB-KW"/>
</dbReference>
<dbReference type="PANTHER" id="PTHR43085">
    <property type="entry name" value="HEXOKINASE FAMILY MEMBER"/>
    <property type="match status" value="1"/>
</dbReference>
<feature type="domain" description="Carbohydrate kinase PfkB" evidence="6">
    <location>
        <begin position="20"/>
        <end position="280"/>
    </location>
</feature>
<dbReference type="GO" id="GO:0005524">
    <property type="term" value="F:ATP binding"/>
    <property type="evidence" value="ECO:0007669"/>
    <property type="project" value="UniProtKB-KW"/>
</dbReference>
<dbReference type="SUPFAM" id="SSF53613">
    <property type="entry name" value="Ribokinase-like"/>
    <property type="match status" value="1"/>
</dbReference>
<dbReference type="InterPro" id="IPR029056">
    <property type="entry name" value="Ribokinase-like"/>
</dbReference>
<organism evidence="7 8">
    <name type="scientific">Desulfobacter postgatei 2ac9</name>
    <dbReference type="NCBI Taxonomy" id="879212"/>
    <lineage>
        <taxon>Bacteria</taxon>
        <taxon>Pseudomonadati</taxon>
        <taxon>Thermodesulfobacteriota</taxon>
        <taxon>Desulfobacteria</taxon>
        <taxon>Desulfobacterales</taxon>
        <taxon>Desulfobacteraceae</taxon>
        <taxon>Desulfobacter</taxon>
    </lineage>
</organism>
<dbReference type="OrthoDB" id="9779730at2"/>